<proteinExistence type="predicted"/>
<evidence type="ECO:0000313" key="3">
    <source>
        <dbReference type="Proteomes" id="UP001157946"/>
    </source>
</evidence>
<sequence>MEHQPHENELAVSLESESKVFNEEYVKSLRAESAKYRTKAKEIKDQFEAFRQNVVSQLGISPDGDFEQQINQWKEKVQQSLLKAEVKSIAAELGIVDADAAFTLMSREGVEIGEDGSVKGVREALDALAQEKPYLIRQQAKEEQQPPSKGGQSFQENGNRRITREDLKRMPPEEVNRALAAGELNHLLNR</sequence>
<feature type="compositionally biased region" description="Basic and acidic residues" evidence="1">
    <location>
        <begin position="158"/>
        <end position="176"/>
    </location>
</feature>
<dbReference type="Proteomes" id="UP001157946">
    <property type="component" value="Unassembled WGS sequence"/>
</dbReference>
<organism evidence="2 3">
    <name type="scientific">Laceyella tengchongensis</name>
    <dbReference type="NCBI Taxonomy" id="574699"/>
    <lineage>
        <taxon>Bacteria</taxon>
        <taxon>Bacillati</taxon>
        <taxon>Bacillota</taxon>
        <taxon>Bacilli</taxon>
        <taxon>Bacillales</taxon>
        <taxon>Thermoactinomycetaceae</taxon>
        <taxon>Laceyella</taxon>
    </lineage>
</organism>
<reference evidence="2" key="1">
    <citation type="submission" date="2017-05" db="EMBL/GenBank/DDBJ databases">
        <authorList>
            <person name="Varghese N."/>
            <person name="Submissions S."/>
        </authorList>
    </citation>
    <scope>NUCLEOTIDE SEQUENCE</scope>
    <source>
        <strain evidence="2">DSM 45262</strain>
    </source>
</reference>
<feature type="region of interest" description="Disordered" evidence="1">
    <location>
        <begin position="136"/>
        <end position="176"/>
    </location>
</feature>
<protein>
    <recommendedName>
        <fullName evidence="4">Scaffolding protein</fullName>
    </recommendedName>
</protein>
<dbReference type="Pfam" id="PF06810">
    <property type="entry name" value="Phage_scaffold"/>
    <property type="match status" value="1"/>
</dbReference>
<evidence type="ECO:0000256" key="1">
    <source>
        <dbReference type="SAM" id="MobiDB-lite"/>
    </source>
</evidence>
<comment type="caution">
    <text evidence="2">The sequence shown here is derived from an EMBL/GenBank/DDBJ whole genome shotgun (WGS) entry which is preliminary data.</text>
</comment>
<feature type="compositionally biased region" description="Polar residues" evidence="1">
    <location>
        <begin position="145"/>
        <end position="157"/>
    </location>
</feature>
<dbReference type="RefSeq" id="WP_102991142.1">
    <property type="nucleotide sequence ID" value="NZ_FXTU01000005.1"/>
</dbReference>
<accession>A0AA46AG74</accession>
<gene>
    <name evidence="2" type="ORF">SAMN06265361_10523</name>
</gene>
<evidence type="ECO:0000313" key="2">
    <source>
        <dbReference type="EMBL" id="SMP25178.1"/>
    </source>
</evidence>
<dbReference type="AlphaFoldDB" id="A0AA46AG74"/>
<dbReference type="InterPro" id="IPR009636">
    <property type="entry name" value="SCAF"/>
</dbReference>
<keyword evidence="3" id="KW-1185">Reference proteome</keyword>
<name>A0AA46AG74_9BACL</name>
<dbReference type="EMBL" id="FXTU01000005">
    <property type="protein sequence ID" value="SMP25178.1"/>
    <property type="molecule type" value="Genomic_DNA"/>
</dbReference>
<evidence type="ECO:0008006" key="4">
    <source>
        <dbReference type="Google" id="ProtNLM"/>
    </source>
</evidence>